<sequence length="145" mass="16452">MVWRYPDGSRRAAPPAHVVFDGFRRKFNDLTREQRDAIGYNEAVPVKREPFTAYETAWDKGEDLICRETVMAVQVDDSARAAHVAATIRAARDRLLVESDWTQLADSPLSPDERTAWATYRQGLRSVPQQAGFPDAVQWPVHPES</sequence>
<evidence type="ECO:0000259" key="1">
    <source>
        <dbReference type="Pfam" id="PF16778"/>
    </source>
</evidence>
<dbReference type="InterPro" id="IPR031893">
    <property type="entry name" value="Phage_tail_APC"/>
</dbReference>
<accession>A0ABN6RXB7</accession>
<dbReference type="Pfam" id="PF16778">
    <property type="entry name" value="Phage_tail_APC"/>
    <property type="match status" value="1"/>
</dbReference>
<protein>
    <recommendedName>
        <fullName evidence="1">Phage tail assembly chaperone-like domain-containing protein</fullName>
    </recommendedName>
</protein>
<dbReference type="Gene3D" id="6.10.140.1310">
    <property type="match status" value="1"/>
</dbReference>
<reference evidence="2" key="1">
    <citation type="submission" date="2022-08" db="EMBL/GenBank/DDBJ databases">
        <title>Genome Sequence of the sulphate-reducing bacterium, Pseudodesulfovibrio portus JCM14722.</title>
        <authorList>
            <person name="Kondo R."/>
            <person name="Kataoka T."/>
        </authorList>
    </citation>
    <scope>NUCLEOTIDE SEQUENCE</scope>
    <source>
        <strain evidence="2">JCM 14722</strain>
    </source>
</reference>
<evidence type="ECO:0000313" key="2">
    <source>
        <dbReference type="EMBL" id="BDQ34056.1"/>
    </source>
</evidence>
<keyword evidence="3" id="KW-1185">Reference proteome</keyword>
<gene>
    <name evidence="2" type="ORF">JCM14722_15980</name>
</gene>
<name>A0ABN6RXB7_9BACT</name>
<dbReference type="RefSeq" id="WP_264984101.1">
    <property type="nucleotide sequence ID" value="NZ_AP026708.1"/>
</dbReference>
<feature type="domain" description="Phage tail assembly chaperone-like" evidence="1">
    <location>
        <begin position="85"/>
        <end position="144"/>
    </location>
</feature>
<dbReference type="Proteomes" id="UP001061361">
    <property type="component" value="Chromosome"/>
</dbReference>
<dbReference type="EMBL" id="AP026708">
    <property type="protein sequence ID" value="BDQ34056.1"/>
    <property type="molecule type" value="Genomic_DNA"/>
</dbReference>
<proteinExistence type="predicted"/>
<organism evidence="2 3">
    <name type="scientific">Pseudodesulfovibrio portus</name>
    <dbReference type="NCBI Taxonomy" id="231439"/>
    <lineage>
        <taxon>Bacteria</taxon>
        <taxon>Pseudomonadati</taxon>
        <taxon>Thermodesulfobacteriota</taxon>
        <taxon>Desulfovibrionia</taxon>
        <taxon>Desulfovibrionales</taxon>
        <taxon>Desulfovibrionaceae</taxon>
    </lineage>
</organism>
<evidence type="ECO:0000313" key="3">
    <source>
        <dbReference type="Proteomes" id="UP001061361"/>
    </source>
</evidence>